<proteinExistence type="predicted"/>
<sequence length="20" mass="2456">MCLKYFNIFRNPLDLKTLLL</sequence>
<dbReference type="EMBL" id="GBXM01107453">
    <property type="protein sequence ID" value="JAH01124.1"/>
    <property type="molecule type" value="Transcribed_RNA"/>
</dbReference>
<reference evidence="1" key="2">
    <citation type="journal article" date="2015" name="Fish Shellfish Immunol.">
        <title>Early steps in the European eel (Anguilla anguilla)-Vibrio vulnificus interaction in the gills: Role of the RtxA13 toxin.</title>
        <authorList>
            <person name="Callol A."/>
            <person name="Pajuelo D."/>
            <person name="Ebbesson L."/>
            <person name="Teles M."/>
            <person name="MacKenzie S."/>
            <person name="Amaro C."/>
        </authorList>
    </citation>
    <scope>NUCLEOTIDE SEQUENCE</scope>
</reference>
<organism evidence="1">
    <name type="scientific">Anguilla anguilla</name>
    <name type="common">European freshwater eel</name>
    <name type="synonym">Muraena anguilla</name>
    <dbReference type="NCBI Taxonomy" id="7936"/>
    <lineage>
        <taxon>Eukaryota</taxon>
        <taxon>Metazoa</taxon>
        <taxon>Chordata</taxon>
        <taxon>Craniata</taxon>
        <taxon>Vertebrata</taxon>
        <taxon>Euteleostomi</taxon>
        <taxon>Actinopterygii</taxon>
        <taxon>Neopterygii</taxon>
        <taxon>Teleostei</taxon>
        <taxon>Anguilliformes</taxon>
        <taxon>Anguillidae</taxon>
        <taxon>Anguilla</taxon>
    </lineage>
</organism>
<name>A0A0E9P9D7_ANGAN</name>
<protein>
    <submittedName>
        <fullName evidence="1">Uncharacterized protein</fullName>
    </submittedName>
</protein>
<reference evidence="1" key="1">
    <citation type="submission" date="2014-11" db="EMBL/GenBank/DDBJ databases">
        <authorList>
            <person name="Amaro Gonzalez C."/>
        </authorList>
    </citation>
    <scope>NUCLEOTIDE SEQUENCE</scope>
</reference>
<accession>A0A0E9P9D7</accession>
<dbReference type="AlphaFoldDB" id="A0A0E9P9D7"/>
<evidence type="ECO:0000313" key="1">
    <source>
        <dbReference type="EMBL" id="JAH01124.1"/>
    </source>
</evidence>